<dbReference type="Pfam" id="PF09949">
    <property type="entry name" value="APP1_cat"/>
    <property type="match status" value="1"/>
</dbReference>
<proteinExistence type="predicted"/>
<dbReference type="InterPro" id="IPR052935">
    <property type="entry name" value="Mg2+_PAP"/>
</dbReference>
<reference evidence="2 3" key="1">
    <citation type="submission" date="2018-12" db="EMBL/GenBank/DDBJ databases">
        <title>Croceicoccus ponticola sp. nov., a lipolytic bacterium isolated from seawater.</title>
        <authorList>
            <person name="Yoon J.-H."/>
        </authorList>
    </citation>
    <scope>NUCLEOTIDE SEQUENCE [LARGE SCALE GENOMIC DNA]</scope>
    <source>
        <strain evidence="2 3">GM-16</strain>
    </source>
</reference>
<comment type="caution">
    <text evidence="2">The sequence shown here is derived from an EMBL/GenBank/DDBJ whole genome shotgun (WGS) entry which is preliminary data.</text>
</comment>
<dbReference type="InterPro" id="IPR019236">
    <property type="entry name" value="APP1_cat"/>
</dbReference>
<protein>
    <submittedName>
        <fullName evidence="2">DUF2183 domain-containing protein</fullName>
    </submittedName>
</protein>
<accession>A0A437GYB6</accession>
<dbReference type="EMBL" id="RXOL01000002">
    <property type="protein sequence ID" value="RVQ67639.1"/>
    <property type="molecule type" value="Genomic_DNA"/>
</dbReference>
<sequence>MTRFGHPPSVFPFFGFRNADRLTITARALRAPPPSWEHRSDIAKFRALWSQFASREHGGLPVTLVLGAPDGTQTRHDAVGDDEGYARFDVELNDWGRPAHTAWETVRFEWINRDGPQSADGYVLAPGHDVTLGVISDIDDTIIETGITGGPRKVMRNWRRLLATMPGDRSEVPHAGALYGRLAGAVPTRPDADAGQRLPAPYRPFFYVSSSPWNLFSYLVSFMESRGLPLGPIQLRDWAFDRATLGSAGHGVHKRLAAEGLLATYPEMRFALIGDDTQGDLVAYSHLAADFPGRIAAIFIRKAGDPHTPEEIAAVARIEASGIPLWLGDGFDVGEEFLAQIGVSSHGDTAQIVDTIEEVAANT</sequence>
<dbReference type="PANTHER" id="PTHR28208">
    <property type="entry name" value="PHOSPHATIDATE PHOSPHATASE APP1"/>
    <property type="match status" value="1"/>
</dbReference>
<gene>
    <name evidence="2" type="ORF">EKN06_06760</name>
</gene>
<dbReference type="Proteomes" id="UP000283003">
    <property type="component" value="Unassembled WGS sequence"/>
</dbReference>
<keyword evidence="3" id="KW-1185">Reference proteome</keyword>
<dbReference type="RefSeq" id="WP_127612147.1">
    <property type="nucleotide sequence ID" value="NZ_RXOL01000002.1"/>
</dbReference>
<evidence type="ECO:0000313" key="2">
    <source>
        <dbReference type="EMBL" id="RVQ67639.1"/>
    </source>
</evidence>
<dbReference type="AlphaFoldDB" id="A0A437GYB6"/>
<dbReference type="PANTHER" id="PTHR28208:SF3">
    <property type="entry name" value="PHOSPHATIDATE PHOSPHATASE APP1"/>
    <property type="match status" value="1"/>
</dbReference>
<dbReference type="GO" id="GO:0008195">
    <property type="term" value="F:phosphatidate phosphatase activity"/>
    <property type="evidence" value="ECO:0007669"/>
    <property type="project" value="InterPro"/>
</dbReference>
<evidence type="ECO:0000313" key="3">
    <source>
        <dbReference type="Proteomes" id="UP000283003"/>
    </source>
</evidence>
<dbReference type="OrthoDB" id="9789875at2"/>
<name>A0A437GYB6_9SPHN</name>
<organism evidence="2 3">
    <name type="scientific">Croceicoccus ponticola</name>
    <dbReference type="NCBI Taxonomy" id="2217664"/>
    <lineage>
        <taxon>Bacteria</taxon>
        <taxon>Pseudomonadati</taxon>
        <taxon>Pseudomonadota</taxon>
        <taxon>Alphaproteobacteria</taxon>
        <taxon>Sphingomonadales</taxon>
        <taxon>Erythrobacteraceae</taxon>
        <taxon>Croceicoccus</taxon>
    </lineage>
</organism>
<evidence type="ECO:0000259" key="1">
    <source>
        <dbReference type="Pfam" id="PF09949"/>
    </source>
</evidence>
<feature type="domain" description="Phosphatidate phosphatase APP1 catalytic" evidence="1">
    <location>
        <begin position="133"/>
        <end position="302"/>
    </location>
</feature>